<evidence type="ECO:0000256" key="4">
    <source>
        <dbReference type="ARBA" id="ARBA00022755"/>
    </source>
</evidence>
<evidence type="ECO:0000313" key="6">
    <source>
        <dbReference type="EMBL" id="KKP60896.1"/>
    </source>
</evidence>
<reference evidence="6 7" key="1">
    <citation type="journal article" date="2015" name="Nature">
        <title>rRNA introns, odd ribosomes, and small enigmatic genomes across a large radiation of phyla.</title>
        <authorList>
            <person name="Brown C.T."/>
            <person name="Hug L.A."/>
            <person name="Thomas B.C."/>
            <person name="Sharon I."/>
            <person name="Castelle C.J."/>
            <person name="Singh A."/>
            <person name="Wilkins M.J."/>
            <person name="Williams K.H."/>
            <person name="Banfield J.F."/>
        </authorList>
    </citation>
    <scope>NUCLEOTIDE SEQUENCE [LARGE SCALE GENOMIC DNA]</scope>
</reference>
<keyword evidence="3" id="KW-0808">Transferase</keyword>
<sequence>MAGWKLIVPQSLINTFKNKVLNLHPGLIPDTIDEVVHNPDGTDGIWNRGKLTNIAIQNFLDQRATYAGSTVHFLSNEFDFGKILNRCFEKILPNDTVESLYKRLKKKENKIYVESLIKLCN</sequence>
<evidence type="ECO:0000256" key="2">
    <source>
        <dbReference type="ARBA" id="ARBA00012254"/>
    </source>
</evidence>
<protein>
    <recommendedName>
        <fullName evidence="2">phosphoribosylglycinamide formyltransferase 1</fullName>
        <ecNumber evidence="2">2.1.2.2</ecNumber>
    </recommendedName>
</protein>
<evidence type="ECO:0000313" key="7">
    <source>
        <dbReference type="Proteomes" id="UP000034688"/>
    </source>
</evidence>
<dbReference type="GO" id="GO:0005737">
    <property type="term" value="C:cytoplasm"/>
    <property type="evidence" value="ECO:0007669"/>
    <property type="project" value="TreeGrafter"/>
</dbReference>
<dbReference type="Gene3D" id="3.40.50.170">
    <property type="entry name" value="Formyl transferase, N-terminal domain"/>
    <property type="match status" value="1"/>
</dbReference>
<dbReference type="InterPro" id="IPR002376">
    <property type="entry name" value="Formyl_transf_N"/>
</dbReference>
<comment type="caution">
    <text evidence="6">The sequence shown here is derived from an EMBL/GenBank/DDBJ whole genome shotgun (WGS) entry which is preliminary data.</text>
</comment>
<dbReference type="STRING" id="1618477.UR54_C0007G0009"/>
<dbReference type="SUPFAM" id="SSF53328">
    <property type="entry name" value="Formyltransferase"/>
    <property type="match status" value="1"/>
</dbReference>
<dbReference type="PANTHER" id="PTHR43369">
    <property type="entry name" value="PHOSPHORIBOSYLGLYCINAMIDE FORMYLTRANSFERASE"/>
    <property type="match status" value="1"/>
</dbReference>
<comment type="pathway">
    <text evidence="1">Purine metabolism; IMP biosynthesis via de novo pathway; N(2)-formyl-N(1)-(5-phospho-D-ribosyl)glycinamide from N(1)-(5-phospho-D-ribosyl)glycinamide (10-formyl THF route): step 1/1.</text>
</comment>
<dbReference type="EC" id="2.1.2.2" evidence="2"/>
<evidence type="ECO:0000256" key="1">
    <source>
        <dbReference type="ARBA" id="ARBA00005054"/>
    </source>
</evidence>
<evidence type="ECO:0000256" key="3">
    <source>
        <dbReference type="ARBA" id="ARBA00022679"/>
    </source>
</evidence>
<dbReference type="AlphaFoldDB" id="A0A0G0BAY1"/>
<organism evidence="6 7">
    <name type="scientific">Candidatus Roizmanbacteria bacterium GW2011_GWA2_34_18</name>
    <dbReference type="NCBI Taxonomy" id="1618477"/>
    <lineage>
        <taxon>Bacteria</taxon>
        <taxon>Candidatus Roizmaniibacteriota</taxon>
    </lineage>
</organism>
<dbReference type="Proteomes" id="UP000034688">
    <property type="component" value="Unassembled WGS sequence"/>
</dbReference>
<evidence type="ECO:0000259" key="5">
    <source>
        <dbReference type="Pfam" id="PF00551"/>
    </source>
</evidence>
<dbReference type="PANTHER" id="PTHR43369:SF2">
    <property type="entry name" value="PHOSPHORIBOSYLGLYCINAMIDE FORMYLTRANSFERASE"/>
    <property type="match status" value="1"/>
</dbReference>
<name>A0A0G0BAY1_9BACT</name>
<feature type="domain" description="Formyl transferase N-terminal" evidence="5">
    <location>
        <begin position="2"/>
        <end position="115"/>
    </location>
</feature>
<dbReference type="EMBL" id="LBPP01000007">
    <property type="protein sequence ID" value="KKP60896.1"/>
    <property type="molecule type" value="Genomic_DNA"/>
</dbReference>
<dbReference type="InterPro" id="IPR036477">
    <property type="entry name" value="Formyl_transf_N_sf"/>
</dbReference>
<accession>A0A0G0BAY1</accession>
<gene>
    <name evidence="6" type="ORF">UR54_C0007G0009</name>
</gene>
<dbReference type="GO" id="GO:0006189">
    <property type="term" value="P:'de novo' IMP biosynthetic process"/>
    <property type="evidence" value="ECO:0007669"/>
    <property type="project" value="TreeGrafter"/>
</dbReference>
<dbReference type="Pfam" id="PF00551">
    <property type="entry name" value="Formyl_trans_N"/>
    <property type="match status" value="1"/>
</dbReference>
<dbReference type="GO" id="GO:0004644">
    <property type="term" value="F:phosphoribosylglycinamide formyltransferase activity"/>
    <property type="evidence" value="ECO:0007669"/>
    <property type="project" value="UniProtKB-EC"/>
</dbReference>
<proteinExistence type="predicted"/>
<keyword evidence="4" id="KW-0658">Purine biosynthesis</keyword>